<feature type="transmembrane region" description="Helical" evidence="1">
    <location>
        <begin position="623"/>
        <end position="644"/>
    </location>
</feature>
<proteinExistence type="predicted"/>
<gene>
    <name evidence="2" type="ORF">NIOZUU159_00253</name>
</gene>
<dbReference type="GO" id="GO:0005230">
    <property type="term" value="F:extracellular ligand-gated monoatomic ion channel activity"/>
    <property type="evidence" value="ECO:0007669"/>
    <property type="project" value="InterPro"/>
</dbReference>
<keyword evidence="1" id="KW-0812">Transmembrane</keyword>
<dbReference type="EMBL" id="MW030601">
    <property type="protein sequence ID" value="QPI16758.1"/>
    <property type="molecule type" value="Genomic_DNA"/>
</dbReference>
<organism evidence="2">
    <name type="scientific">Virus NIOZ-UU159</name>
    <dbReference type="NCBI Taxonomy" id="2763270"/>
    <lineage>
        <taxon>Viruses</taxon>
    </lineage>
</organism>
<feature type="transmembrane region" description="Helical" evidence="1">
    <location>
        <begin position="590"/>
        <end position="611"/>
    </location>
</feature>
<reference evidence="2" key="1">
    <citation type="submission" date="2020-08" db="EMBL/GenBank/DDBJ databases">
        <title>Bridging the membrane lipid divide: bacteria of the FCB group superphylum have the potential to synthesize archaeal ether lipids.</title>
        <authorList>
            <person name="Villanueva L."/>
            <person name="von Meijenfeldt F.A.B."/>
            <person name="Westbye A.B."/>
            <person name="Yadav S."/>
            <person name="Hopmans E.C."/>
            <person name="Dutilh B.E."/>
            <person name="Sinninghe Damste J.S."/>
        </authorList>
    </citation>
    <scope>NUCLEOTIDE SEQUENCE</scope>
    <source>
        <strain evidence="2">NIOZ-UU159</strain>
    </source>
</reference>
<dbReference type="InterPro" id="IPR038050">
    <property type="entry name" value="Neuro_actylchol_rec"/>
</dbReference>
<dbReference type="GO" id="GO:0016020">
    <property type="term" value="C:membrane"/>
    <property type="evidence" value="ECO:0007669"/>
    <property type="project" value="InterPro"/>
</dbReference>
<evidence type="ECO:0000313" key="2">
    <source>
        <dbReference type="EMBL" id="QPI16758.1"/>
    </source>
</evidence>
<accession>A0A7S9SUV3</accession>
<dbReference type="InterPro" id="IPR006201">
    <property type="entry name" value="Neur_channel"/>
</dbReference>
<dbReference type="Gene3D" id="1.20.58.390">
    <property type="entry name" value="Neurotransmitter-gated ion-channel transmembrane domain"/>
    <property type="match status" value="1"/>
</dbReference>
<sequence>MSDEYIICGKDFKQALIKAEKMYCSEECLKFKNKYNFGTYIGFSTLKFGKNSFIIYSMKFVFNNLNIQNNKIFGKFIHIISDVILDISDSEKLEYINYADNNIANIDKICEEYFEGYWFPKENRLLVYGIELKFPDGEIAIGKENYDLYLNERYIIGKWAFRKAPRNGIKTPNICLDDSDVFTEHIYMFSIDESILCFPLHILKKNIFKYISILKNNNHSKSIKGNEWTHADITSLLNNYNDINNKFSDLKNYLQDKYCVDNNNIINIHYSDIDKLNIKYKINLNDLIYFNNNFFVPINNELIGSTWTKIEEKELFIGKNLTRTDMSFTLYLNSKINDCENNIFDISFSEKEWNNFNVDNLRKYDYICISKNDEIKYFKPKIKEQDIVITIDINSVTNIKQIEQKFECVLRVKIEWLPSIEDLYFILSHGIDKYVPCWIPQDLIFLNKYDIKSEKKVGPFLTKSNGKYKNVYYYYYNISFIDKVELNNFPFDIQDLEIEMELPKSDNYNINWIINNNDSIVNQLSEWQYKDIQHSSHNNINKKYKRIIHIYVKRNFWVYVWRIMFVMSLISFVSFFNISMKPIELLGERIAYSVTLFLTSVAYSIVTSSYLPILGNQTLMDWYIFHVYIYLGSNMGIISLLPYYNPDFILRNDICIHYTYLFIWVIWHVLFIVRVKYYIIPNENKKLLQHKIIELYCDYCGICGLEWVLVDDILPDDILYNNILLKNEIYKIYNKTKYNKIMFKEARYYELTDNYPNITRYSYLTIDYNGNELIFKPVCGTKNQVSANIYNHKCYICDNELVVKYNLKPNKNFSIDCHIGYK</sequence>
<keyword evidence="1" id="KW-1133">Transmembrane helix</keyword>
<feature type="transmembrane region" description="Helical" evidence="1">
    <location>
        <begin position="656"/>
        <end position="679"/>
    </location>
</feature>
<dbReference type="GO" id="GO:0004888">
    <property type="term" value="F:transmembrane signaling receptor activity"/>
    <property type="evidence" value="ECO:0007669"/>
    <property type="project" value="InterPro"/>
</dbReference>
<dbReference type="PANTHER" id="PTHR18945">
    <property type="entry name" value="NEUROTRANSMITTER GATED ION CHANNEL"/>
    <property type="match status" value="1"/>
</dbReference>
<evidence type="ECO:0000256" key="1">
    <source>
        <dbReference type="SAM" id="Phobius"/>
    </source>
</evidence>
<name>A0A7S9SUV3_9VIRU</name>
<dbReference type="InterPro" id="IPR036734">
    <property type="entry name" value="Neur_chan_lig-bd_sf"/>
</dbReference>
<protein>
    <submittedName>
        <fullName evidence="2">Uncharacterized protein</fullName>
    </submittedName>
</protein>
<keyword evidence="1" id="KW-0472">Membrane</keyword>
<dbReference type="Gene3D" id="2.70.170.10">
    <property type="entry name" value="Neurotransmitter-gated ion-channel ligand-binding domain"/>
    <property type="match status" value="1"/>
</dbReference>
<feature type="transmembrane region" description="Helical" evidence="1">
    <location>
        <begin position="556"/>
        <end position="578"/>
    </location>
</feature>